<evidence type="ECO:0000259" key="14">
    <source>
        <dbReference type="PROSITE" id="PS50089"/>
    </source>
</evidence>
<dbReference type="PROSITE" id="PS50089">
    <property type="entry name" value="ZF_RING_2"/>
    <property type="match status" value="1"/>
</dbReference>
<dbReference type="InterPro" id="IPR044066">
    <property type="entry name" value="TRIAD_supradom"/>
</dbReference>
<accession>A0AAX6EJW3</accession>
<dbReference type="InterPro" id="IPR031127">
    <property type="entry name" value="E3_UB_ligase_RBR"/>
</dbReference>
<dbReference type="Gene3D" id="1.20.120.1750">
    <property type="match status" value="1"/>
</dbReference>
<dbReference type="GO" id="GO:0061630">
    <property type="term" value="F:ubiquitin protein ligase activity"/>
    <property type="evidence" value="ECO:0007669"/>
    <property type="project" value="UniProtKB-EC"/>
</dbReference>
<dbReference type="GO" id="GO:0016567">
    <property type="term" value="P:protein ubiquitination"/>
    <property type="evidence" value="ECO:0007669"/>
    <property type="project" value="InterPro"/>
</dbReference>
<comment type="similarity">
    <text evidence="4">Belongs to the RBR family. Ariadne subfamily.</text>
</comment>
<protein>
    <recommendedName>
        <fullName evidence="5">RBR-type E3 ubiquitin transferase</fullName>
        <ecNumber evidence="5">2.3.2.31</ecNumber>
    </recommendedName>
</protein>
<dbReference type="InterPro" id="IPR013083">
    <property type="entry name" value="Znf_RING/FYVE/PHD"/>
</dbReference>
<reference evidence="16" key="2">
    <citation type="submission" date="2023-04" db="EMBL/GenBank/DDBJ databases">
        <authorList>
            <person name="Bruccoleri R.E."/>
            <person name="Oakeley E.J."/>
            <person name="Faust A.-M."/>
            <person name="Dessus-Babus S."/>
            <person name="Altorfer M."/>
            <person name="Burckhardt D."/>
            <person name="Oertli M."/>
            <person name="Naumann U."/>
            <person name="Petersen F."/>
            <person name="Wong J."/>
        </authorList>
    </citation>
    <scope>NUCLEOTIDE SEQUENCE</scope>
    <source>
        <strain evidence="16">GSM-AAB239-AS_SAM_17_03QT</strain>
        <tissue evidence="16">Leaf</tissue>
    </source>
</reference>
<dbReference type="Proteomes" id="UP001140949">
    <property type="component" value="Unassembled WGS sequence"/>
</dbReference>
<evidence type="ECO:0000313" key="17">
    <source>
        <dbReference type="Proteomes" id="UP001140949"/>
    </source>
</evidence>
<evidence type="ECO:0000256" key="2">
    <source>
        <dbReference type="ARBA" id="ARBA00001947"/>
    </source>
</evidence>
<sequence length="421" mass="47755">MIEVAPNSAAGARRWSPAAPFSHPHLVSLLCRYTWRRKRAAQEGRRVEENMSAKRTTMDSTAKVEKKPSVVSTIEVDSEGVVMVENGPPVIDILEVEEEGVKVEKSGDFANPILVDSLQPSREGSHNRPISFDDDDDDDLEFIEERSADRRNQGSNKKNPISVDDYVVNLDDLKGKRPLREWLEVPEVEVIEAIDVIKEVGESSSRPLAEPEEYCNICMEPKFRYECFDIKGCSHYYCASCIGLYVEAKVEDNVTSIGCPDPNCKDGFLELAMCQLILKPEVFNRWGTALCESMIGAMKFYCPFKDCSALLIDEGGGEGGYPIIQAECPHCCRLFCAQCKVPWHVVSCEEYQKLGLDERGREDIMLREMAKSCHWQRCPKCKYYVERIDGCMFMKCRCGHQFCYGCATTMTIDHYCKKCKR</sequence>
<feature type="domain" description="RING-type" evidence="14">
    <location>
        <begin position="215"/>
        <end position="260"/>
    </location>
</feature>
<keyword evidence="10" id="KW-0833">Ubl conjugation pathway</keyword>
<dbReference type="SMART" id="SM00184">
    <property type="entry name" value="RING"/>
    <property type="match status" value="2"/>
</dbReference>
<dbReference type="PROSITE" id="PS51873">
    <property type="entry name" value="TRIAD"/>
    <property type="match status" value="1"/>
</dbReference>
<evidence type="ECO:0000256" key="3">
    <source>
        <dbReference type="ARBA" id="ARBA00003976"/>
    </source>
</evidence>
<evidence type="ECO:0000256" key="5">
    <source>
        <dbReference type="ARBA" id="ARBA00012251"/>
    </source>
</evidence>
<evidence type="ECO:0000256" key="8">
    <source>
        <dbReference type="ARBA" id="ARBA00022737"/>
    </source>
</evidence>
<dbReference type="GO" id="GO:0008270">
    <property type="term" value="F:zinc ion binding"/>
    <property type="evidence" value="ECO:0007669"/>
    <property type="project" value="UniProtKB-KW"/>
</dbReference>
<dbReference type="EMBL" id="JANAVB010035832">
    <property type="protein sequence ID" value="KAJ6804333.1"/>
    <property type="molecule type" value="Genomic_DNA"/>
</dbReference>
<evidence type="ECO:0000256" key="7">
    <source>
        <dbReference type="ARBA" id="ARBA00022723"/>
    </source>
</evidence>
<reference evidence="16" key="1">
    <citation type="journal article" date="2023" name="GigaByte">
        <title>Genome assembly of the bearded iris, Iris pallida Lam.</title>
        <authorList>
            <person name="Bruccoleri R.E."/>
            <person name="Oakeley E.J."/>
            <person name="Faust A.M.E."/>
            <person name="Altorfer M."/>
            <person name="Dessus-Babus S."/>
            <person name="Burckhardt D."/>
            <person name="Oertli M."/>
            <person name="Naumann U."/>
            <person name="Petersen F."/>
            <person name="Wong J."/>
        </authorList>
    </citation>
    <scope>NUCLEOTIDE SEQUENCE</scope>
    <source>
        <strain evidence="16">GSM-AAB239-AS_SAM_17_03QT</strain>
    </source>
</reference>
<evidence type="ECO:0000256" key="9">
    <source>
        <dbReference type="ARBA" id="ARBA00022771"/>
    </source>
</evidence>
<dbReference type="Gene3D" id="3.30.40.10">
    <property type="entry name" value="Zinc/RING finger domain, C3HC4 (zinc finger)"/>
    <property type="match status" value="1"/>
</dbReference>
<comment type="caution">
    <text evidence="16">The sequence shown here is derived from an EMBL/GenBank/DDBJ whole genome shotgun (WGS) entry which is preliminary data.</text>
</comment>
<keyword evidence="11" id="KW-0862">Zinc</keyword>
<dbReference type="AlphaFoldDB" id="A0AAX6EJW3"/>
<proteinExistence type="inferred from homology"/>
<keyword evidence="6" id="KW-0808">Transferase</keyword>
<keyword evidence="17" id="KW-1185">Reference proteome</keyword>
<dbReference type="InterPro" id="IPR002867">
    <property type="entry name" value="IBR_dom"/>
</dbReference>
<dbReference type="InterPro" id="IPR001841">
    <property type="entry name" value="Znf_RING"/>
</dbReference>
<organism evidence="16 17">
    <name type="scientific">Iris pallida</name>
    <name type="common">Sweet iris</name>
    <dbReference type="NCBI Taxonomy" id="29817"/>
    <lineage>
        <taxon>Eukaryota</taxon>
        <taxon>Viridiplantae</taxon>
        <taxon>Streptophyta</taxon>
        <taxon>Embryophyta</taxon>
        <taxon>Tracheophyta</taxon>
        <taxon>Spermatophyta</taxon>
        <taxon>Magnoliopsida</taxon>
        <taxon>Liliopsida</taxon>
        <taxon>Asparagales</taxon>
        <taxon>Iridaceae</taxon>
        <taxon>Iridoideae</taxon>
        <taxon>Irideae</taxon>
        <taxon>Iris</taxon>
    </lineage>
</organism>
<comment type="catalytic activity">
    <reaction evidence="1">
        <text>[E2 ubiquitin-conjugating enzyme]-S-ubiquitinyl-L-cysteine + [acceptor protein]-L-lysine = [E2 ubiquitin-conjugating enzyme]-L-cysteine + [acceptor protein]-N(6)-ubiquitinyl-L-lysine.</text>
        <dbReference type="EC" id="2.3.2.31"/>
    </reaction>
</comment>
<evidence type="ECO:0000256" key="6">
    <source>
        <dbReference type="ARBA" id="ARBA00022679"/>
    </source>
</evidence>
<dbReference type="Pfam" id="PF01485">
    <property type="entry name" value="IBR"/>
    <property type="match status" value="1"/>
</dbReference>
<feature type="region of interest" description="Disordered" evidence="13">
    <location>
        <begin position="117"/>
        <end position="138"/>
    </location>
</feature>
<evidence type="ECO:0000256" key="1">
    <source>
        <dbReference type="ARBA" id="ARBA00001798"/>
    </source>
</evidence>
<evidence type="ECO:0000256" key="13">
    <source>
        <dbReference type="SAM" id="MobiDB-lite"/>
    </source>
</evidence>
<evidence type="ECO:0000256" key="4">
    <source>
        <dbReference type="ARBA" id="ARBA00005884"/>
    </source>
</evidence>
<dbReference type="SMART" id="SM00647">
    <property type="entry name" value="IBR"/>
    <property type="match status" value="2"/>
</dbReference>
<dbReference type="FunFam" id="1.20.120.1750:FF:000018">
    <property type="entry name" value="RBR-type E3 ubiquitin transferase"/>
    <property type="match status" value="1"/>
</dbReference>
<dbReference type="PROSITE" id="PS00518">
    <property type="entry name" value="ZF_RING_1"/>
    <property type="match status" value="2"/>
</dbReference>
<keyword evidence="7" id="KW-0479">Metal-binding</keyword>
<evidence type="ECO:0000256" key="12">
    <source>
        <dbReference type="PROSITE-ProRule" id="PRU00175"/>
    </source>
</evidence>
<comment type="cofactor">
    <cofactor evidence="2">
        <name>Zn(2+)</name>
        <dbReference type="ChEBI" id="CHEBI:29105"/>
    </cofactor>
</comment>
<name>A0AAX6EJW3_IRIPA</name>
<dbReference type="EC" id="2.3.2.31" evidence="5"/>
<dbReference type="PANTHER" id="PTHR11685">
    <property type="entry name" value="RBR FAMILY RING FINGER AND IBR DOMAIN-CONTAINING"/>
    <property type="match status" value="1"/>
</dbReference>
<dbReference type="SUPFAM" id="SSF57850">
    <property type="entry name" value="RING/U-box"/>
    <property type="match status" value="2"/>
</dbReference>
<keyword evidence="9 12" id="KW-0863">Zinc-finger</keyword>
<gene>
    <name evidence="16" type="ORF">M6B38_185765</name>
</gene>
<keyword evidence="8" id="KW-0677">Repeat</keyword>
<dbReference type="FunFam" id="3.30.40.10:FF:000230">
    <property type="entry name" value="RBR-type E3 ubiquitin transferase"/>
    <property type="match status" value="1"/>
</dbReference>
<dbReference type="InterPro" id="IPR017907">
    <property type="entry name" value="Znf_RING_CS"/>
</dbReference>
<dbReference type="CDD" id="cd22582">
    <property type="entry name" value="BRcat_RBR_unk"/>
    <property type="match status" value="1"/>
</dbReference>
<evidence type="ECO:0000256" key="11">
    <source>
        <dbReference type="ARBA" id="ARBA00022833"/>
    </source>
</evidence>
<evidence type="ECO:0000313" key="16">
    <source>
        <dbReference type="EMBL" id="KAJ6804333.1"/>
    </source>
</evidence>
<evidence type="ECO:0000259" key="15">
    <source>
        <dbReference type="PROSITE" id="PS51873"/>
    </source>
</evidence>
<evidence type="ECO:0000256" key="10">
    <source>
        <dbReference type="ARBA" id="ARBA00022786"/>
    </source>
</evidence>
<comment type="function">
    <text evidence="3">Might act as an E3 ubiquitin-protein ligase, or as part of E3 complex, which accepts ubiquitin from specific E2 ubiquitin-conjugating enzymes and then transfers it to substrates.</text>
</comment>
<feature type="domain" description="RING-type" evidence="15">
    <location>
        <begin position="211"/>
        <end position="421"/>
    </location>
</feature>
<dbReference type="CDD" id="cd22584">
    <property type="entry name" value="Rcat_RBR_unk"/>
    <property type="match status" value="1"/>
</dbReference>